<gene>
    <name evidence="1" type="ORF">JBS370_LOCUS38191</name>
</gene>
<organism evidence="1 2">
    <name type="scientific">Rotaria sordida</name>
    <dbReference type="NCBI Taxonomy" id="392033"/>
    <lineage>
        <taxon>Eukaryota</taxon>
        <taxon>Metazoa</taxon>
        <taxon>Spiralia</taxon>
        <taxon>Gnathifera</taxon>
        <taxon>Rotifera</taxon>
        <taxon>Eurotatoria</taxon>
        <taxon>Bdelloidea</taxon>
        <taxon>Philodinida</taxon>
        <taxon>Philodinidae</taxon>
        <taxon>Rotaria</taxon>
    </lineage>
</organism>
<proteinExistence type="predicted"/>
<accession>A0A820DWP8</accession>
<dbReference type="AlphaFoldDB" id="A0A820DWP8"/>
<dbReference type="EMBL" id="CAJOBD010020019">
    <property type="protein sequence ID" value="CAF4238199.1"/>
    <property type="molecule type" value="Genomic_DNA"/>
</dbReference>
<evidence type="ECO:0000313" key="2">
    <source>
        <dbReference type="Proteomes" id="UP000663836"/>
    </source>
</evidence>
<comment type="caution">
    <text evidence="1">The sequence shown here is derived from an EMBL/GenBank/DDBJ whole genome shotgun (WGS) entry which is preliminary data.</text>
</comment>
<sequence length="110" mass="12872">MNLMEEQCQIEQITIESFRVLLSAISEYLKGLTRNLLEETQNEITHDLQIDFQRAFYYFIKSANEIISNKNGLPPHVLFTIHKHLYSVIKQFVELIGSGIIISYNQFSYV</sequence>
<evidence type="ECO:0000313" key="1">
    <source>
        <dbReference type="EMBL" id="CAF4238199.1"/>
    </source>
</evidence>
<reference evidence="1" key="1">
    <citation type="submission" date="2021-02" db="EMBL/GenBank/DDBJ databases">
        <authorList>
            <person name="Nowell W R."/>
        </authorList>
    </citation>
    <scope>NUCLEOTIDE SEQUENCE</scope>
</reference>
<dbReference type="Proteomes" id="UP000663836">
    <property type="component" value="Unassembled WGS sequence"/>
</dbReference>
<name>A0A820DWP8_9BILA</name>
<protein>
    <submittedName>
        <fullName evidence="1">Uncharacterized protein</fullName>
    </submittedName>
</protein>